<evidence type="ECO:0000256" key="4">
    <source>
        <dbReference type="ARBA" id="ARBA00022618"/>
    </source>
</evidence>
<gene>
    <name evidence="10" type="ORF">HPHI1048_LOCUS204</name>
</gene>
<keyword evidence="7" id="KW-0539">Nucleus</keyword>
<evidence type="ECO:0000256" key="9">
    <source>
        <dbReference type="ARBA" id="ARBA00023328"/>
    </source>
</evidence>
<keyword evidence="4" id="KW-0132">Cell division</keyword>
<dbReference type="EMBL" id="HBEO01000286">
    <property type="protein sequence ID" value="CAD8465566.1"/>
    <property type="molecule type" value="Transcribed_RNA"/>
</dbReference>
<evidence type="ECO:0000256" key="3">
    <source>
        <dbReference type="ARBA" id="ARBA00022454"/>
    </source>
</evidence>
<accession>A0A7S0DU36</accession>
<name>A0A7S0DU36_9CRYP</name>
<evidence type="ECO:0000256" key="7">
    <source>
        <dbReference type="ARBA" id="ARBA00023242"/>
    </source>
</evidence>
<proteinExistence type="predicted"/>
<dbReference type="InterPro" id="IPR007128">
    <property type="entry name" value="PMF1/Nnf1"/>
</dbReference>
<evidence type="ECO:0000256" key="5">
    <source>
        <dbReference type="ARBA" id="ARBA00022776"/>
    </source>
</evidence>
<protein>
    <recommendedName>
        <fullName evidence="11">Leucine zipper transcription factor-like protein 1</fullName>
    </recommendedName>
</protein>
<keyword evidence="8" id="KW-0131">Cell cycle</keyword>
<evidence type="ECO:0000256" key="8">
    <source>
        <dbReference type="ARBA" id="ARBA00023306"/>
    </source>
</evidence>
<dbReference type="GO" id="GO:0005634">
    <property type="term" value="C:nucleus"/>
    <property type="evidence" value="ECO:0007669"/>
    <property type="project" value="UniProtKB-SubCell"/>
</dbReference>
<evidence type="ECO:0000313" key="10">
    <source>
        <dbReference type="EMBL" id="CAD8465566.1"/>
    </source>
</evidence>
<evidence type="ECO:0000256" key="6">
    <source>
        <dbReference type="ARBA" id="ARBA00022838"/>
    </source>
</evidence>
<sequence>MPSQPQDLRIRLRRLHEAFKKVLDKTFEEIPFEAFLEEFGEECAAKHRDYLFELYNQLISMARSNTEEEFGVIVFQADLEDKLARLQSMIASQPEAGGGVTVSELSPEDVARKSRMDVKTAEKKRLLEMLAVLDNDNDLLRPKFQSMFQEVTEAQAALRMRKESMATMLTACAGVGKE</sequence>
<reference evidence="10" key="1">
    <citation type="submission" date="2021-01" db="EMBL/GenBank/DDBJ databases">
        <authorList>
            <person name="Corre E."/>
            <person name="Pelletier E."/>
            <person name="Niang G."/>
            <person name="Scheremetjew M."/>
            <person name="Finn R."/>
            <person name="Kale V."/>
            <person name="Holt S."/>
            <person name="Cochrane G."/>
            <person name="Meng A."/>
            <person name="Brown T."/>
            <person name="Cohen L."/>
        </authorList>
    </citation>
    <scope>NUCLEOTIDE SEQUENCE</scope>
    <source>
        <strain evidence="10">CCMP325</strain>
    </source>
</reference>
<keyword evidence="9" id="KW-0137">Centromere</keyword>
<evidence type="ECO:0008006" key="11">
    <source>
        <dbReference type="Google" id="ProtNLM"/>
    </source>
</evidence>
<comment type="subcellular location">
    <subcellularLocation>
        <location evidence="2">Chromosome</location>
        <location evidence="2">Centromere</location>
        <location evidence="2">Kinetochore</location>
    </subcellularLocation>
    <subcellularLocation>
        <location evidence="1">Nucleus</location>
    </subcellularLocation>
</comment>
<dbReference type="AlphaFoldDB" id="A0A7S0DU36"/>
<organism evidence="10">
    <name type="scientific">Hanusia phi</name>
    <dbReference type="NCBI Taxonomy" id="3032"/>
    <lineage>
        <taxon>Eukaryota</taxon>
        <taxon>Cryptophyceae</taxon>
        <taxon>Pyrenomonadales</taxon>
        <taxon>Geminigeraceae</taxon>
        <taxon>Hanusia</taxon>
    </lineage>
</organism>
<keyword evidence="5" id="KW-0498">Mitosis</keyword>
<keyword evidence="6" id="KW-0995">Kinetochore</keyword>
<dbReference type="GO" id="GO:0000444">
    <property type="term" value="C:MIS12/MIND type complex"/>
    <property type="evidence" value="ECO:0007669"/>
    <property type="project" value="InterPro"/>
</dbReference>
<evidence type="ECO:0000256" key="1">
    <source>
        <dbReference type="ARBA" id="ARBA00004123"/>
    </source>
</evidence>
<keyword evidence="3" id="KW-0158">Chromosome</keyword>
<evidence type="ECO:0000256" key="2">
    <source>
        <dbReference type="ARBA" id="ARBA00004629"/>
    </source>
</evidence>
<dbReference type="Pfam" id="PF03980">
    <property type="entry name" value="Nnf1"/>
    <property type="match status" value="1"/>
</dbReference>
<dbReference type="GO" id="GO:0051301">
    <property type="term" value="P:cell division"/>
    <property type="evidence" value="ECO:0007669"/>
    <property type="project" value="UniProtKB-KW"/>
</dbReference>